<feature type="domain" description="Cupin type-2" evidence="1">
    <location>
        <begin position="111"/>
        <end position="177"/>
    </location>
</feature>
<proteinExistence type="predicted"/>
<evidence type="ECO:0000313" key="2">
    <source>
        <dbReference type="EMBL" id="QDO98062.1"/>
    </source>
</evidence>
<organism evidence="2 3">
    <name type="scientific">Ferrovibrio terrae</name>
    <dbReference type="NCBI Taxonomy" id="2594003"/>
    <lineage>
        <taxon>Bacteria</taxon>
        <taxon>Pseudomonadati</taxon>
        <taxon>Pseudomonadota</taxon>
        <taxon>Alphaproteobacteria</taxon>
        <taxon>Rhodospirillales</taxon>
        <taxon>Rhodospirillaceae</taxon>
        <taxon>Ferrovibrio</taxon>
    </lineage>
</organism>
<dbReference type="SUPFAM" id="SSF51182">
    <property type="entry name" value="RmlC-like cupins"/>
    <property type="match status" value="1"/>
</dbReference>
<dbReference type="InterPro" id="IPR013096">
    <property type="entry name" value="Cupin_2"/>
</dbReference>
<reference evidence="2 3" key="1">
    <citation type="submission" date="2019-07" db="EMBL/GenBank/DDBJ databases">
        <title>Genome sequencing for Ferrovibrio sp. K5.</title>
        <authorList>
            <person name="Park S.-J."/>
        </authorList>
    </citation>
    <scope>NUCLEOTIDE SEQUENCE [LARGE SCALE GENOMIC DNA]</scope>
    <source>
        <strain evidence="2 3">K5</strain>
    </source>
</reference>
<dbReference type="InterPro" id="IPR047142">
    <property type="entry name" value="OryJ/VirC-like"/>
</dbReference>
<evidence type="ECO:0000313" key="3">
    <source>
        <dbReference type="Proteomes" id="UP000317496"/>
    </source>
</evidence>
<dbReference type="AlphaFoldDB" id="A0A516H2Q4"/>
<keyword evidence="3" id="KW-1185">Reference proteome</keyword>
<dbReference type="Gene3D" id="2.60.120.10">
    <property type="entry name" value="Jelly Rolls"/>
    <property type="match status" value="1"/>
</dbReference>
<accession>A0A516H2Q4</accession>
<dbReference type="CDD" id="cd02231">
    <property type="entry name" value="cupin_BLL6423-like"/>
    <property type="match status" value="1"/>
</dbReference>
<dbReference type="OrthoDB" id="713485at2"/>
<protein>
    <submittedName>
        <fullName evidence="2">Cupin domain-containing protein</fullName>
    </submittedName>
</protein>
<dbReference type="Pfam" id="PF07883">
    <property type="entry name" value="Cupin_2"/>
    <property type="match status" value="1"/>
</dbReference>
<dbReference type="RefSeq" id="WP_144069043.1">
    <property type="nucleotide sequence ID" value="NZ_CP041636.1"/>
</dbReference>
<gene>
    <name evidence="2" type="ORF">FNB15_12625</name>
</gene>
<dbReference type="PANTHER" id="PTHR36156:SF2">
    <property type="entry name" value="CUPIN TYPE-2 DOMAIN-CONTAINING PROTEIN"/>
    <property type="match status" value="1"/>
</dbReference>
<dbReference type="InterPro" id="IPR014710">
    <property type="entry name" value="RmlC-like_jellyroll"/>
</dbReference>
<evidence type="ECO:0000259" key="1">
    <source>
        <dbReference type="Pfam" id="PF07883"/>
    </source>
</evidence>
<dbReference type="Proteomes" id="UP000317496">
    <property type="component" value="Chromosome"/>
</dbReference>
<sequence length="194" mass="20770">MKAPRRIVTGHNAAGQSVVAIDTVMTPTIEKPELGVAFFEVWNTAGSPVSVDNGKDPTDRQLEIEPPKQGSIIRFVDFGPRQTAAAGAPPVTKEMAQAAFAMVGSSHASTWKPGSPHPLMHRTESVDYGIVVHGEIVLVLDDGSRTHLKAGDVVVQRGTDHAWENPSETNPARMAFILLDGAFSPEIAKLITKT</sequence>
<dbReference type="KEGG" id="fer:FNB15_12625"/>
<dbReference type="InterPro" id="IPR011051">
    <property type="entry name" value="RmlC_Cupin_sf"/>
</dbReference>
<dbReference type="EMBL" id="CP041636">
    <property type="protein sequence ID" value="QDO98062.1"/>
    <property type="molecule type" value="Genomic_DNA"/>
</dbReference>
<name>A0A516H2Q4_9PROT</name>
<dbReference type="PANTHER" id="PTHR36156">
    <property type="entry name" value="SLR2101 PROTEIN"/>
    <property type="match status" value="1"/>
</dbReference>